<name>A0A6A4TLD3_SCOMX</name>
<evidence type="ECO:0000256" key="1">
    <source>
        <dbReference type="SAM" id="Phobius"/>
    </source>
</evidence>
<dbReference type="EMBL" id="VEVO01000002">
    <property type="protein sequence ID" value="KAF0045649.1"/>
    <property type="molecule type" value="Genomic_DNA"/>
</dbReference>
<sequence>MRGLCLHLTKEQEHVLRRTPPPETETFSSATARDRLALKVFYSAQDQSPLVRDVTARRRSNCSPNRRSFGVGGRGVGSVPCRERPRAVRPARLADRPASDWSAPQLVYRYAASQRVFINIIIIIICCCRLLLMTE</sequence>
<comment type="caution">
    <text evidence="2">The sequence shown here is derived from an EMBL/GenBank/DDBJ whole genome shotgun (WGS) entry which is preliminary data.</text>
</comment>
<accession>A0A6A4TLD3</accession>
<proteinExistence type="predicted"/>
<protein>
    <submittedName>
        <fullName evidence="2">Uncharacterized protein</fullName>
    </submittedName>
</protein>
<dbReference type="Proteomes" id="UP000438429">
    <property type="component" value="Unassembled WGS sequence"/>
</dbReference>
<organism evidence="2 3">
    <name type="scientific">Scophthalmus maximus</name>
    <name type="common">Turbot</name>
    <name type="synonym">Psetta maxima</name>
    <dbReference type="NCBI Taxonomy" id="52904"/>
    <lineage>
        <taxon>Eukaryota</taxon>
        <taxon>Metazoa</taxon>
        <taxon>Chordata</taxon>
        <taxon>Craniata</taxon>
        <taxon>Vertebrata</taxon>
        <taxon>Euteleostomi</taxon>
        <taxon>Actinopterygii</taxon>
        <taxon>Neopterygii</taxon>
        <taxon>Teleostei</taxon>
        <taxon>Neoteleostei</taxon>
        <taxon>Acanthomorphata</taxon>
        <taxon>Carangaria</taxon>
        <taxon>Pleuronectiformes</taxon>
        <taxon>Pleuronectoidei</taxon>
        <taxon>Scophthalmidae</taxon>
        <taxon>Scophthalmus</taxon>
    </lineage>
</organism>
<reference evidence="2 3" key="1">
    <citation type="submission" date="2019-06" db="EMBL/GenBank/DDBJ databases">
        <title>Draft genomes of female and male turbot (Scophthalmus maximus).</title>
        <authorList>
            <person name="Xu H."/>
            <person name="Xu X.-W."/>
            <person name="Shao C."/>
            <person name="Chen S."/>
        </authorList>
    </citation>
    <scope>NUCLEOTIDE SEQUENCE [LARGE SCALE GENOMIC DNA]</scope>
    <source>
        <strain evidence="2">Ysfricsl-2016a</strain>
        <tissue evidence="2">Blood</tissue>
    </source>
</reference>
<evidence type="ECO:0000313" key="3">
    <source>
        <dbReference type="Proteomes" id="UP000438429"/>
    </source>
</evidence>
<keyword evidence="1" id="KW-0812">Transmembrane</keyword>
<dbReference type="AlphaFoldDB" id="A0A6A4TLD3"/>
<keyword evidence="1" id="KW-1133">Transmembrane helix</keyword>
<feature type="transmembrane region" description="Helical" evidence="1">
    <location>
        <begin position="116"/>
        <end position="134"/>
    </location>
</feature>
<evidence type="ECO:0000313" key="2">
    <source>
        <dbReference type="EMBL" id="KAF0045649.1"/>
    </source>
</evidence>
<keyword evidence="1" id="KW-0472">Membrane</keyword>
<gene>
    <name evidence="2" type="ORF">F2P81_002178</name>
</gene>